<name>I1D2W3_9PSEU</name>
<dbReference type="GO" id="GO:0016620">
    <property type="term" value="F:oxidoreductase activity, acting on the aldehyde or oxo group of donors, NAD or NADP as acceptor"/>
    <property type="evidence" value="ECO:0007669"/>
    <property type="project" value="InterPro"/>
</dbReference>
<sequence length="484" mass="50590">MSVLDEVAWEGCLFDGEWRPATRRTEATEPATGKPIGTVGTATPEDVEHAVATARSAQRDWAALPYDARARVLRSAAAIFVERADEIAELFARDAGAPRRVAAPQGPIAAEECHEAAALAAVPHGDVLRTTQPRLSLARRVPVGVVGVIAPFNSPILLALRSLAPALALGNAVVLKPDPRTSVVGGVLLARVFEEAGLPPGLLHVLPGDADVGAALVAHPHVPVIAFTGSTEAGRAIAESTARQLKRAHLELGGNSATIVLDDADVDAAASAGAWGSFRHAGQICMATGRHLVHESVADRYVDALARRAESLRSGDPARSDAEIGPLIDEAQCTRVHDLVTRSVDVGARLVTGGTYDGPFYRPTVLADVPLDAPAYREEVFGPVAPVVTFSDVDEAVELASDSAYGLAVSVFGRDALRALAVAERVPAGLVHVNDQTINDEPVAPFGGVGASGNGARHGGHAVNLDAFTERQWVTVRGQAPSYW</sequence>
<dbReference type="Gene3D" id="3.40.605.10">
    <property type="entry name" value="Aldehyde Dehydrogenase, Chain A, domain 1"/>
    <property type="match status" value="1"/>
</dbReference>
<dbReference type="PROSITE" id="PS00687">
    <property type="entry name" value="ALDEHYDE_DEHYDR_GLU"/>
    <property type="match status" value="1"/>
</dbReference>
<evidence type="ECO:0000256" key="5">
    <source>
        <dbReference type="RuleBase" id="RU003345"/>
    </source>
</evidence>
<dbReference type="PANTHER" id="PTHR42986">
    <property type="entry name" value="BENZALDEHYDE DEHYDROGENASE YFMT"/>
    <property type="match status" value="1"/>
</dbReference>
<comment type="similarity">
    <text evidence="1 5">Belongs to the aldehyde dehydrogenase family.</text>
</comment>
<evidence type="ECO:0000313" key="9">
    <source>
        <dbReference type="Proteomes" id="UP000005087"/>
    </source>
</evidence>
<feature type="domain" description="Aldehyde dehydrogenase" evidence="7">
    <location>
        <begin position="20"/>
        <end position="474"/>
    </location>
</feature>
<dbReference type="STRING" id="928724.SacglDRAFT_02394"/>
<dbReference type="HOGENOM" id="CLU_005391_1_0_11"/>
<keyword evidence="3" id="KW-0520">NAD</keyword>
<feature type="active site" evidence="4">
    <location>
        <position position="251"/>
    </location>
</feature>
<dbReference type="InterPro" id="IPR016163">
    <property type="entry name" value="Ald_DH_C"/>
</dbReference>
<evidence type="ECO:0000256" key="3">
    <source>
        <dbReference type="ARBA" id="ARBA00023027"/>
    </source>
</evidence>
<evidence type="ECO:0000256" key="6">
    <source>
        <dbReference type="SAM" id="MobiDB-lite"/>
    </source>
</evidence>
<evidence type="ECO:0000256" key="2">
    <source>
        <dbReference type="ARBA" id="ARBA00023002"/>
    </source>
</evidence>
<dbReference type="InterPro" id="IPR016161">
    <property type="entry name" value="Ald_DH/histidinol_DH"/>
</dbReference>
<keyword evidence="2 5" id="KW-0560">Oxidoreductase</keyword>
<evidence type="ECO:0000256" key="4">
    <source>
        <dbReference type="PROSITE-ProRule" id="PRU10007"/>
    </source>
</evidence>
<keyword evidence="9" id="KW-1185">Reference proteome</keyword>
<dbReference type="AlphaFoldDB" id="I1D2W3"/>
<dbReference type="PANTHER" id="PTHR42986:SF1">
    <property type="entry name" value="BENZALDEHYDE DEHYDROGENASE YFMT"/>
    <property type="match status" value="1"/>
</dbReference>
<feature type="region of interest" description="Disordered" evidence="6">
    <location>
        <begin position="20"/>
        <end position="44"/>
    </location>
</feature>
<dbReference type="EMBL" id="CM001484">
    <property type="protein sequence ID" value="EIE99287.1"/>
    <property type="molecule type" value="Genomic_DNA"/>
</dbReference>
<dbReference type="FunFam" id="3.40.605.10:FF:000007">
    <property type="entry name" value="NAD/NADP-dependent betaine aldehyde dehydrogenase"/>
    <property type="match status" value="1"/>
</dbReference>
<gene>
    <name evidence="8" type="ORF">SacglDRAFT_02394</name>
</gene>
<evidence type="ECO:0000256" key="1">
    <source>
        <dbReference type="ARBA" id="ARBA00009986"/>
    </source>
</evidence>
<dbReference type="PROSITE" id="PS00070">
    <property type="entry name" value="ALDEHYDE_DEHYDR_CYS"/>
    <property type="match status" value="1"/>
</dbReference>
<protein>
    <submittedName>
        <fullName evidence="8">NAD-dependent aldehyde dehydrogenase</fullName>
    </submittedName>
</protein>
<dbReference type="Gene3D" id="3.40.309.10">
    <property type="entry name" value="Aldehyde Dehydrogenase, Chain A, domain 2"/>
    <property type="match status" value="1"/>
</dbReference>
<dbReference type="Proteomes" id="UP000005087">
    <property type="component" value="Chromosome"/>
</dbReference>
<dbReference type="InterPro" id="IPR016160">
    <property type="entry name" value="Ald_DH_CS_CYS"/>
</dbReference>
<reference evidence="9" key="2">
    <citation type="submission" date="2012-01" db="EMBL/GenBank/DDBJ databases">
        <title>Noncontiguous Finished sequence of chromosome of Saccharomonospora glauca K62.</title>
        <authorList>
            <consortium name="US DOE Joint Genome Institute"/>
            <person name="Lucas S."/>
            <person name="Han J."/>
            <person name="Lapidus A."/>
            <person name="Cheng J.-F."/>
            <person name="Goodwin L."/>
            <person name="Pitluck S."/>
            <person name="Peters L."/>
            <person name="Mikhailova N."/>
            <person name="Held B."/>
            <person name="Detter J.C."/>
            <person name="Han C."/>
            <person name="Tapia R."/>
            <person name="Land M."/>
            <person name="Hauser L."/>
            <person name="Kyrpides N."/>
            <person name="Ivanova N."/>
            <person name="Pagani I."/>
            <person name="Brambilla E.-M."/>
            <person name="Klenk H.-P."/>
            <person name="Woyke T."/>
        </authorList>
    </citation>
    <scope>NUCLEOTIDE SEQUENCE [LARGE SCALE GENOMIC DNA]</scope>
    <source>
        <strain evidence="9">K62</strain>
    </source>
</reference>
<dbReference type="Pfam" id="PF00171">
    <property type="entry name" value="Aldedh"/>
    <property type="match status" value="1"/>
</dbReference>
<dbReference type="InterPro" id="IPR016162">
    <property type="entry name" value="Ald_DH_N"/>
</dbReference>
<dbReference type="InterPro" id="IPR029510">
    <property type="entry name" value="Ald_DH_CS_GLU"/>
</dbReference>
<evidence type="ECO:0000259" key="7">
    <source>
        <dbReference type="Pfam" id="PF00171"/>
    </source>
</evidence>
<accession>I1D2W3</accession>
<dbReference type="OrthoDB" id="3802174at2"/>
<dbReference type="SUPFAM" id="SSF53720">
    <property type="entry name" value="ALDH-like"/>
    <property type="match status" value="1"/>
</dbReference>
<organism evidence="8 9">
    <name type="scientific">Saccharomonospora glauca K62</name>
    <dbReference type="NCBI Taxonomy" id="928724"/>
    <lineage>
        <taxon>Bacteria</taxon>
        <taxon>Bacillati</taxon>
        <taxon>Actinomycetota</taxon>
        <taxon>Actinomycetes</taxon>
        <taxon>Pseudonocardiales</taxon>
        <taxon>Pseudonocardiaceae</taxon>
        <taxon>Saccharomonospora</taxon>
    </lineage>
</organism>
<evidence type="ECO:0000313" key="8">
    <source>
        <dbReference type="EMBL" id="EIE99287.1"/>
    </source>
</evidence>
<proteinExistence type="inferred from homology"/>
<dbReference type="RefSeq" id="WP_005464768.1">
    <property type="nucleotide sequence ID" value="NZ_CM001484.1"/>
</dbReference>
<dbReference type="InterPro" id="IPR015590">
    <property type="entry name" value="Aldehyde_DH_dom"/>
</dbReference>
<reference evidence="8 9" key="1">
    <citation type="submission" date="2011-09" db="EMBL/GenBank/DDBJ databases">
        <authorList>
            <consortium name="US DOE Joint Genome Institute (JGI-PGF)"/>
            <person name="Lucas S."/>
            <person name="Han J."/>
            <person name="Lapidus A."/>
            <person name="Cheng J.-F."/>
            <person name="Goodwin L."/>
            <person name="Pitluck S."/>
            <person name="Peters L."/>
            <person name="Land M.L."/>
            <person name="Hauser L."/>
            <person name="Brambilla E."/>
            <person name="Klenk H.-P."/>
            <person name="Woyke T.J."/>
        </authorList>
    </citation>
    <scope>NUCLEOTIDE SEQUENCE [LARGE SCALE GENOMIC DNA]</scope>
    <source>
        <strain evidence="8 9">K62</strain>
    </source>
</reference>
<dbReference type="eggNOG" id="COG1012">
    <property type="taxonomic scope" value="Bacteria"/>
</dbReference>